<proteinExistence type="predicted"/>
<name>A0A376DI35_9GAMM</name>
<evidence type="ECO:0000313" key="2">
    <source>
        <dbReference type="Proteomes" id="UP000255248"/>
    </source>
</evidence>
<reference evidence="1 2" key="1">
    <citation type="submission" date="2018-06" db="EMBL/GenBank/DDBJ databases">
        <authorList>
            <consortium name="Pathogen Informatics"/>
            <person name="Doyle S."/>
        </authorList>
    </citation>
    <scope>NUCLEOTIDE SEQUENCE [LARGE SCALE GENOMIC DNA]</scope>
    <source>
        <strain evidence="1 2">NCTC12121</strain>
    </source>
</reference>
<accession>A0A376DI35</accession>
<organism evidence="1 2">
    <name type="scientific">Edwardsiella hoshinae</name>
    <dbReference type="NCBI Taxonomy" id="93378"/>
    <lineage>
        <taxon>Bacteria</taxon>
        <taxon>Pseudomonadati</taxon>
        <taxon>Pseudomonadota</taxon>
        <taxon>Gammaproteobacteria</taxon>
        <taxon>Enterobacterales</taxon>
        <taxon>Hafniaceae</taxon>
        <taxon>Edwardsiella</taxon>
    </lineage>
</organism>
<dbReference type="RefSeq" id="WP_155964365.1">
    <property type="nucleotide sequence ID" value="NZ_CP065626.1"/>
</dbReference>
<dbReference type="Proteomes" id="UP000255248">
    <property type="component" value="Unassembled WGS sequence"/>
</dbReference>
<dbReference type="EMBL" id="UFXZ01000001">
    <property type="protein sequence ID" value="STC89327.1"/>
    <property type="molecule type" value="Genomic_DNA"/>
</dbReference>
<gene>
    <name evidence="1" type="ORF">NCTC12121_02146</name>
</gene>
<evidence type="ECO:0000313" key="1">
    <source>
        <dbReference type="EMBL" id="STC89327.1"/>
    </source>
</evidence>
<dbReference type="AlphaFoldDB" id="A0A376DI35"/>
<sequence length="51" mass="5742">MNTYRITCTWNAFPFEIDLVSKSPLSARDVFMRFVGISGAIVCDLDIQEVA</sequence>
<protein>
    <submittedName>
        <fullName evidence="1">Uncharacterized protein</fullName>
    </submittedName>
</protein>